<sequence>AATTGSRSLTDHRRPRSTRLRRVRSSARRPEAGRPGPRRPRTSLRARYPRSGGDQDDPHRPAQPRRRRLLLLVGSL</sequence>
<evidence type="ECO:0000256" key="1">
    <source>
        <dbReference type="SAM" id="MobiDB-lite"/>
    </source>
</evidence>
<proteinExistence type="predicted"/>
<feature type="compositionally biased region" description="Basic residues" evidence="1">
    <location>
        <begin position="36"/>
        <end position="48"/>
    </location>
</feature>
<protein>
    <submittedName>
        <fullName evidence="2">Uncharacterized protein</fullName>
    </submittedName>
</protein>
<organism evidence="2">
    <name type="scientific">uncultured Rubrobacteraceae bacterium</name>
    <dbReference type="NCBI Taxonomy" id="349277"/>
    <lineage>
        <taxon>Bacteria</taxon>
        <taxon>Bacillati</taxon>
        <taxon>Actinomycetota</taxon>
        <taxon>Rubrobacteria</taxon>
        <taxon>Rubrobacterales</taxon>
        <taxon>Rubrobacteraceae</taxon>
        <taxon>environmental samples</taxon>
    </lineage>
</organism>
<feature type="compositionally biased region" description="Basic residues" evidence="1">
    <location>
        <begin position="13"/>
        <end position="27"/>
    </location>
</feature>
<evidence type="ECO:0000313" key="2">
    <source>
        <dbReference type="EMBL" id="CAA9456623.1"/>
    </source>
</evidence>
<dbReference type="EMBL" id="CADCVD010000158">
    <property type="protein sequence ID" value="CAA9456623.1"/>
    <property type="molecule type" value="Genomic_DNA"/>
</dbReference>
<gene>
    <name evidence="2" type="ORF">AVDCRST_MAG37-3020</name>
</gene>
<feature type="non-terminal residue" evidence="2">
    <location>
        <position position="76"/>
    </location>
</feature>
<feature type="region of interest" description="Disordered" evidence="1">
    <location>
        <begin position="1"/>
        <end position="76"/>
    </location>
</feature>
<reference evidence="2" key="1">
    <citation type="submission" date="2020-02" db="EMBL/GenBank/DDBJ databases">
        <authorList>
            <person name="Meier V. D."/>
        </authorList>
    </citation>
    <scope>NUCLEOTIDE SEQUENCE</scope>
    <source>
        <strain evidence="2">AVDCRST_MAG37</strain>
    </source>
</reference>
<dbReference type="AlphaFoldDB" id="A0A6J4R0S6"/>
<name>A0A6J4R0S6_9ACTN</name>
<feature type="non-terminal residue" evidence="2">
    <location>
        <position position="1"/>
    </location>
</feature>
<accession>A0A6J4R0S6</accession>